<protein>
    <submittedName>
        <fullName evidence="2">Uncharacterized protein</fullName>
    </submittedName>
</protein>
<evidence type="ECO:0000313" key="3">
    <source>
        <dbReference type="Proteomes" id="UP000216533"/>
    </source>
</evidence>
<proteinExistence type="predicted"/>
<organism evidence="2 3">
    <name type="scientific">Parenemella sanctibonifatiensis</name>
    <dbReference type="NCBI Taxonomy" id="2016505"/>
    <lineage>
        <taxon>Bacteria</taxon>
        <taxon>Bacillati</taxon>
        <taxon>Actinomycetota</taxon>
        <taxon>Actinomycetes</taxon>
        <taxon>Propionibacteriales</taxon>
        <taxon>Propionibacteriaceae</taxon>
        <taxon>Parenemella</taxon>
    </lineage>
</organism>
<sequence length="99" mass="10273">MGSPTQQPGVGGPGRYPCPATGVPRTQSRHQAALPAQPGSVGLLSGLPSFYWAQIAAVVPPGRGGPLVGMAAVLVGWALDRWRTRPAAPADLHDPSWRD</sequence>
<dbReference type="RefSeq" id="WP_094450377.1">
    <property type="nucleotide sequence ID" value="NZ_NMVI01000014.1"/>
</dbReference>
<dbReference type="AlphaFoldDB" id="A0A255E925"/>
<reference evidence="2 3" key="1">
    <citation type="submission" date="2017-07" db="EMBL/GenBank/DDBJ databases">
        <title>Draft whole genome sequences of clinical Proprionibacteriaceae strains.</title>
        <authorList>
            <person name="Bernier A.-M."/>
            <person name="Bernard K."/>
            <person name="Domingo M.-C."/>
        </authorList>
    </citation>
    <scope>NUCLEOTIDE SEQUENCE [LARGE SCALE GENOMIC DNA]</scope>
    <source>
        <strain evidence="2 3">NML 160184</strain>
    </source>
</reference>
<name>A0A255E925_9ACTN</name>
<evidence type="ECO:0000256" key="1">
    <source>
        <dbReference type="SAM" id="MobiDB-lite"/>
    </source>
</evidence>
<evidence type="ECO:0000313" key="2">
    <source>
        <dbReference type="EMBL" id="OYN88059.1"/>
    </source>
</evidence>
<feature type="region of interest" description="Disordered" evidence="1">
    <location>
        <begin position="1"/>
        <end position="33"/>
    </location>
</feature>
<gene>
    <name evidence="2" type="ORF">CGZ92_05435</name>
</gene>
<dbReference type="EMBL" id="NMVI01000014">
    <property type="protein sequence ID" value="OYN88059.1"/>
    <property type="molecule type" value="Genomic_DNA"/>
</dbReference>
<dbReference type="Proteomes" id="UP000216533">
    <property type="component" value="Unassembled WGS sequence"/>
</dbReference>
<comment type="caution">
    <text evidence="2">The sequence shown here is derived from an EMBL/GenBank/DDBJ whole genome shotgun (WGS) entry which is preliminary data.</text>
</comment>
<accession>A0A255E925</accession>